<feature type="transmembrane region" description="Helical" evidence="8">
    <location>
        <begin position="387"/>
        <end position="412"/>
    </location>
</feature>
<dbReference type="AlphaFoldDB" id="A0A672HXP0"/>
<dbReference type="PANTHER" id="PTHR11890:SF18">
    <property type="entry name" value="LYMPHOCYTE ACTIVATION GENE 3 PROTEIN"/>
    <property type="match status" value="1"/>
</dbReference>
<evidence type="ECO:0000256" key="9">
    <source>
        <dbReference type="SAM" id="SignalP"/>
    </source>
</evidence>
<feature type="signal peptide" evidence="9">
    <location>
        <begin position="1"/>
        <end position="18"/>
    </location>
</feature>
<keyword evidence="4" id="KW-1015">Disulfide bond</keyword>
<dbReference type="InParanoid" id="A0A672HXP0"/>
<evidence type="ECO:0000256" key="7">
    <source>
        <dbReference type="SAM" id="MobiDB-lite"/>
    </source>
</evidence>
<keyword evidence="12" id="KW-1185">Reference proteome</keyword>
<evidence type="ECO:0000313" key="12">
    <source>
        <dbReference type="Proteomes" id="UP000472267"/>
    </source>
</evidence>
<protein>
    <recommendedName>
        <fullName evidence="10">Ig-like domain-containing protein</fullName>
    </recommendedName>
</protein>
<dbReference type="InterPro" id="IPR015621">
    <property type="entry name" value="IL-1_rcpt_fam"/>
</dbReference>
<feature type="region of interest" description="Disordered" evidence="7">
    <location>
        <begin position="241"/>
        <end position="272"/>
    </location>
</feature>
<dbReference type="InterPro" id="IPR003598">
    <property type="entry name" value="Ig_sub2"/>
</dbReference>
<comment type="similarity">
    <text evidence="1">Belongs to the interleukin-1 receptor family.</text>
</comment>
<dbReference type="RefSeq" id="XP_029968689.1">
    <property type="nucleotide sequence ID" value="XM_030112829.1"/>
</dbReference>
<evidence type="ECO:0000256" key="1">
    <source>
        <dbReference type="ARBA" id="ARBA00009752"/>
    </source>
</evidence>
<reference evidence="11" key="3">
    <citation type="submission" date="2025-09" db="UniProtKB">
        <authorList>
            <consortium name="Ensembl"/>
        </authorList>
    </citation>
    <scope>IDENTIFICATION</scope>
</reference>
<feature type="domain" description="Ig-like" evidence="10">
    <location>
        <begin position="273"/>
        <end position="378"/>
    </location>
</feature>
<organism evidence="11 12">
    <name type="scientific">Salarias fasciatus</name>
    <name type="common">Jewelled blenny</name>
    <name type="synonym">Blennius fasciatus</name>
    <dbReference type="NCBI Taxonomy" id="181472"/>
    <lineage>
        <taxon>Eukaryota</taxon>
        <taxon>Metazoa</taxon>
        <taxon>Chordata</taxon>
        <taxon>Craniata</taxon>
        <taxon>Vertebrata</taxon>
        <taxon>Euteleostomi</taxon>
        <taxon>Actinopterygii</taxon>
        <taxon>Neopterygii</taxon>
        <taxon>Teleostei</taxon>
        <taxon>Neoteleostei</taxon>
        <taxon>Acanthomorphata</taxon>
        <taxon>Ovalentaria</taxon>
        <taxon>Blenniimorphae</taxon>
        <taxon>Blenniiformes</taxon>
        <taxon>Blennioidei</taxon>
        <taxon>Blenniidae</taxon>
        <taxon>Salariinae</taxon>
        <taxon>Salarias</taxon>
    </lineage>
</organism>
<dbReference type="PROSITE" id="PS50835">
    <property type="entry name" value="IG_LIKE"/>
    <property type="match status" value="2"/>
</dbReference>
<accession>A0A672HXP0</accession>
<keyword evidence="3" id="KW-0677">Repeat</keyword>
<keyword evidence="6" id="KW-0393">Immunoglobulin domain</keyword>
<feature type="domain" description="Ig-like" evidence="10">
    <location>
        <begin position="146"/>
        <end position="231"/>
    </location>
</feature>
<dbReference type="RefSeq" id="XP_029968690.1">
    <property type="nucleotide sequence ID" value="XM_030112830.1"/>
</dbReference>
<keyword evidence="8" id="KW-0812">Transmembrane</keyword>
<dbReference type="InterPro" id="IPR004074">
    <property type="entry name" value="IL-1_rcpt_I/II-typ"/>
</dbReference>
<evidence type="ECO:0000259" key="10">
    <source>
        <dbReference type="PROSITE" id="PS50835"/>
    </source>
</evidence>
<evidence type="ECO:0000256" key="8">
    <source>
        <dbReference type="SAM" id="Phobius"/>
    </source>
</evidence>
<keyword evidence="8" id="KW-1133">Transmembrane helix</keyword>
<evidence type="ECO:0000256" key="2">
    <source>
        <dbReference type="ARBA" id="ARBA00022729"/>
    </source>
</evidence>
<name>A0A672HXP0_SALFA</name>
<dbReference type="OMA" id="LLWWTAN"/>
<dbReference type="PANTHER" id="PTHR11890">
    <property type="entry name" value="INTERLEUKIN-1 RECEPTOR FAMILY MEMBER"/>
    <property type="match status" value="1"/>
</dbReference>
<evidence type="ECO:0000256" key="4">
    <source>
        <dbReference type="ARBA" id="ARBA00023157"/>
    </source>
</evidence>
<evidence type="ECO:0000256" key="3">
    <source>
        <dbReference type="ARBA" id="ARBA00022737"/>
    </source>
</evidence>
<dbReference type="InterPro" id="IPR003599">
    <property type="entry name" value="Ig_sub"/>
</dbReference>
<reference evidence="11" key="2">
    <citation type="submission" date="2025-08" db="UniProtKB">
        <authorList>
            <consortium name="Ensembl"/>
        </authorList>
    </citation>
    <scope>IDENTIFICATION</scope>
</reference>
<dbReference type="InterPro" id="IPR007110">
    <property type="entry name" value="Ig-like_dom"/>
</dbReference>
<dbReference type="PRINTS" id="PR01536">
    <property type="entry name" value="INTRLKN1R12F"/>
</dbReference>
<feature type="compositionally biased region" description="Low complexity" evidence="7">
    <location>
        <begin position="243"/>
        <end position="258"/>
    </location>
</feature>
<reference evidence="11" key="1">
    <citation type="submission" date="2019-06" db="EMBL/GenBank/DDBJ databases">
        <authorList>
            <consortium name="Wellcome Sanger Institute Data Sharing"/>
        </authorList>
    </citation>
    <scope>NUCLEOTIDE SEQUENCE [LARGE SCALE GENOMIC DNA]</scope>
</reference>
<evidence type="ECO:0000256" key="5">
    <source>
        <dbReference type="ARBA" id="ARBA00023180"/>
    </source>
</evidence>
<feature type="region of interest" description="Disordered" evidence="7">
    <location>
        <begin position="73"/>
        <end position="104"/>
    </location>
</feature>
<dbReference type="GeneID" id="115403820"/>
<dbReference type="SMART" id="SM00408">
    <property type="entry name" value="IGc2"/>
    <property type="match status" value="1"/>
</dbReference>
<evidence type="ECO:0000313" key="11">
    <source>
        <dbReference type="Ensembl" id="ENSSFAP00005033645.1"/>
    </source>
</evidence>
<dbReference type="InterPro" id="IPR013783">
    <property type="entry name" value="Ig-like_fold"/>
</dbReference>
<keyword evidence="5" id="KW-0325">Glycoprotein</keyword>
<gene>
    <name evidence="11" type="primary">il1r2</name>
</gene>
<dbReference type="SMART" id="SM00409">
    <property type="entry name" value="IG"/>
    <property type="match status" value="3"/>
</dbReference>
<feature type="compositionally biased region" description="Basic and acidic residues" evidence="7">
    <location>
        <begin position="89"/>
        <end position="104"/>
    </location>
</feature>
<keyword evidence="8" id="KW-0472">Membrane</keyword>
<dbReference type="Gene3D" id="2.60.40.10">
    <property type="entry name" value="Immunoglobulins"/>
    <property type="match status" value="3"/>
</dbReference>
<sequence>MSCWVLLLVLGSIGGASGRPPLPALPVKDGCYLVTPEVEVFRVEGEAVILHFPFFARALEVRSIAPPAAGFLIRRENRTEEPSPQDGPGPRDPDQVQQDPDRVQQHRHQLWLLPARVSDSGEYTCTYRNETFCVRGSVTLHMLASPSVDVELLSYPVSAAPGDPLRLSCPSLGVFNRTDRPVQWFKDSNGTALGGAADGDRLLIPAVRTAHAGVYTCRLRVTVSQRQFTVSRVILLHVEGSDPETAATPPTDPPATADPGPPSSSVHTPVLQPPLILSPLNGSVWESPHGSGLEMSCVVLTDCRLADSTQVTWLVNGQSLETSYLDRKALQGWRRVSVRPDGCRLELRLMVSQISEEDQDVEVACVAHSAAGRREVVTRLRLEDSTFTWAVVGAAAACCFLAVVSVFLFVLFRPERKKRRSDYILARQSSSF</sequence>
<dbReference type="GO" id="GO:0004908">
    <property type="term" value="F:interleukin-1 receptor activity"/>
    <property type="evidence" value="ECO:0007669"/>
    <property type="project" value="InterPro"/>
</dbReference>
<dbReference type="Proteomes" id="UP000472267">
    <property type="component" value="Chromosome 16"/>
</dbReference>
<proteinExistence type="inferred from homology"/>
<dbReference type="InterPro" id="IPR036179">
    <property type="entry name" value="Ig-like_dom_sf"/>
</dbReference>
<dbReference type="SUPFAM" id="SSF48726">
    <property type="entry name" value="Immunoglobulin"/>
    <property type="match status" value="3"/>
</dbReference>
<evidence type="ECO:0000256" key="6">
    <source>
        <dbReference type="ARBA" id="ARBA00023319"/>
    </source>
</evidence>
<dbReference type="Ensembl" id="ENSSFAT00005034907.1">
    <property type="protein sequence ID" value="ENSSFAP00005033645.1"/>
    <property type="gene ID" value="ENSSFAG00005017089.1"/>
</dbReference>
<feature type="chain" id="PRO_5025467650" description="Ig-like domain-containing protein" evidence="9">
    <location>
        <begin position="19"/>
        <end position="432"/>
    </location>
</feature>
<keyword evidence="2 9" id="KW-0732">Signal</keyword>